<keyword evidence="3 5" id="KW-1133">Transmembrane helix</keyword>
<protein>
    <recommendedName>
        <fullName evidence="6">MARVEL domain-containing protein</fullName>
    </recommendedName>
</protein>
<dbReference type="InterPro" id="IPR008253">
    <property type="entry name" value="Marvel"/>
</dbReference>
<keyword evidence="8" id="KW-1185">Reference proteome</keyword>
<feature type="domain" description="MARVEL" evidence="6">
    <location>
        <begin position="10"/>
        <end position="131"/>
    </location>
</feature>
<proteinExistence type="predicted"/>
<dbReference type="AlphaFoldDB" id="A0AA39L927"/>
<keyword evidence="2 5" id="KW-0812">Transmembrane</keyword>
<evidence type="ECO:0000313" key="7">
    <source>
        <dbReference type="EMBL" id="KAK0388369.1"/>
    </source>
</evidence>
<evidence type="ECO:0000313" key="8">
    <source>
        <dbReference type="Proteomes" id="UP001175261"/>
    </source>
</evidence>
<organism evidence="7 8">
    <name type="scientific">Sarocladium strictum</name>
    <name type="common">Black bundle disease fungus</name>
    <name type="synonym">Acremonium strictum</name>
    <dbReference type="NCBI Taxonomy" id="5046"/>
    <lineage>
        <taxon>Eukaryota</taxon>
        <taxon>Fungi</taxon>
        <taxon>Dikarya</taxon>
        <taxon>Ascomycota</taxon>
        <taxon>Pezizomycotina</taxon>
        <taxon>Sordariomycetes</taxon>
        <taxon>Hypocreomycetidae</taxon>
        <taxon>Hypocreales</taxon>
        <taxon>Sarocladiaceae</taxon>
        <taxon>Sarocladium</taxon>
    </lineage>
</organism>
<sequence>MSARAADITARLCQFVLATVAAGTNGAFMRKYGMTDYLIFTEALATIALVTSVIRLCSPVKWNLFTFLYDLLQAVGWAVSLGFLADELRDVDQCGFQWRYSAYQGGECGLVKSTVSCAFLSVFAWFFSFVLGAWWAFWKVDDWRTARKSRS</sequence>
<accession>A0AA39L927</accession>
<feature type="transmembrane region" description="Helical" evidence="5">
    <location>
        <begin position="37"/>
        <end position="57"/>
    </location>
</feature>
<dbReference type="Pfam" id="PF01284">
    <property type="entry name" value="MARVEL"/>
    <property type="match status" value="1"/>
</dbReference>
<name>A0AA39L927_SARSR</name>
<evidence type="ECO:0000256" key="3">
    <source>
        <dbReference type="ARBA" id="ARBA00022989"/>
    </source>
</evidence>
<dbReference type="EMBL" id="JAPDFR010000003">
    <property type="protein sequence ID" value="KAK0388369.1"/>
    <property type="molecule type" value="Genomic_DNA"/>
</dbReference>
<comment type="subcellular location">
    <subcellularLocation>
        <location evidence="1">Membrane</location>
        <topology evidence="1">Multi-pass membrane protein</topology>
    </subcellularLocation>
</comment>
<gene>
    <name evidence="7" type="ORF">NLU13_4614</name>
</gene>
<evidence type="ECO:0000259" key="6">
    <source>
        <dbReference type="Pfam" id="PF01284"/>
    </source>
</evidence>
<dbReference type="PANTHER" id="PTHR39608">
    <property type="entry name" value="INTEGRAL MEMBRANE PROTEIN (AFU_ORTHOLOGUE AFUA_5G08640)"/>
    <property type="match status" value="1"/>
</dbReference>
<evidence type="ECO:0000256" key="4">
    <source>
        <dbReference type="ARBA" id="ARBA00023136"/>
    </source>
</evidence>
<evidence type="ECO:0000256" key="1">
    <source>
        <dbReference type="ARBA" id="ARBA00004141"/>
    </source>
</evidence>
<comment type="caution">
    <text evidence="7">The sequence shown here is derived from an EMBL/GenBank/DDBJ whole genome shotgun (WGS) entry which is preliminary data.</text>
</comment>
<evidence type="ECO:0000256" key="5">
    <source>
        <dbReference type="SAM" id="Phobius"/>
    </source>
</evidence>
<evidence type="ECO:0000256" key="2">
    <source>
        <dbReference type="ARBA" id="ARBA00022692"/>
    </source>
</evidence>
<reference evidence="7" key="1">
    <citation type="submission" date="2022-10" db="EMBL/GenBank/DDBJ databases">
        <title>Determination and structural analysis of whole genome sequence of Sarocladium strictum F4-1.</title>
        <authorList>
            <person name="Hu L."/>
            <person name="Jiang Y."/>
        </authorList>
    </citation>
    <scope>NUCLEOTIDE SEQUENCE</scope>
    <source>
        <strain evidence="7">F4-1</strain>
    </source>
</reference>
<dbReference type="Proteomes" id="UP001175261">
    <property type="component" value="Unassembled WGS sequence"/>
</dbReference>
<dbReference type="GO" id="GO:0016020">
    <property type="term" value="C:membrane"/>
    <property type="evidence" value="ECO:0007669"/>
    <property type="project" value="UniProtKB-SubCell"/>
</dbReference>
<keyword evidence="4 5" id="KW-0472">Membrane</keyword>
<feature type="transmembrane region" description="Helical" evidence="5">
    <location>
        <begin position="64"/>
        <end position="85"/>
    </location>
</feature>
<dbReference type="PANTHER" id="PTHR39608:SF1">
    <property type="entry name" value="INTEGRAL MEMBRANE PROTEIN (AFU_ORTHOLOGUE AFUA_5G08640)"/>
    <property type="match status" value="1"/>
</dbReference>
<feature type="transmembrane region" description="Helical" evidence="5">
    <location>
        <begin position="118"/>
        <end position="138"/>
    </location>
</feature>